<gene>
    <name evidence="2" type="ORF">EZS28_020150</name>
</gene>
<evidence type="ECO:0000256" key="1">
    <source>
        <dbReference type="SAM" id="MobiDB-lite"/>
    </source>
</evidence>
<evidence type="ECO:0000313" key="2">
    <source>
        <dbReference type="EMBL" id="KAA6384325.1"/>
    </source>
</evidence>
<dbReference type="EMBL" id="SNRW01005813">
    <property type="protein sequence ID" value="KAA6384325.1"/>
    <property type="molecule type" value="Genomic_DNA"/>
</dbReference>
<dbReference type="AlphaFoldDB" id="A0A5J4VPB6"/>
<proteinExistence type="predicted"/>
<dbReference type="GO" id="GO:0006914">
    <property type="term" value="P:autophagy"/>
    <property type="evidence" value="ECO:0007669"/>
    <property type="project" value="TreeGrafter"/>
</dbReference>
<dbReference type="GO" id="GO:0016020">
    <property type="term" value="C:membrane"/>
    <property type="evidence" value="ECO:0007669"/>
    <property type="project" value="TreeGrafter"/>
</dbReference>
<dbReference type="InterPro" id="IPR032914">
    <property type="entry name" value="Vam6/VPS39/TRAP1"/>
</dbReference>
<dbReference type="PANTHER" id="PTHR12894">
    <property type="entry name" value="CNH DOMAIN CONTAINING"/>
    <property type="match status" value="1"/>
</dbReference>
<accession>A0A5J4VPB6</accession>
<dbReference type="GO" id="GO:0005737">
    <property type="term" value="C:cytoplasm"/>
    <property type="evidence" value="ECO:0007669"/>
    <property type="project" value="TreeGrafter"/>
</dbReference>
<feature type="region of interest" description="Disordered" evidence="1">
    <location>
        <begin position="312"/>
        <end position="335"/>
    </location>
</feature>
<comment type="caution">
    <text evidence="2">The sequence shown here is derived from an EMBL/GenBank/DDBJ whole genome shotgun (WGS) entry which is preliminary data.</text>
</comment>
<organism evidence="2 3">
    <name type="scientific">Streblomastix strix</name>
    <dbReference type="NCBI Taxonomy" id="222440"/>
    <lineage>
        <taxon>Eukaryota</taxon>
        <taxon>Metamonada</taxon>
        <taxon>Preaxostyla</taxon>
        <taxon>Oxymonadida</taxon>
        <taxon>Streblomastigidae</taxon>
        <taxon>Streblomastix</taxon>
    </lineage>
</organism>
<evidence type="ECO:0000313" key="3">
    <source>
        <dbReference type="Proteomes" id="UP000324800"/>
    </source>
</evidence>
<sequence>MGQHQQQQLDNTDVNDIVAILSPQSEKKGIINFSSQPSTVARQKASNDIMFAIGSELSKSVDSANIIGETKEPISPFRIHFPIRPLPSVVNYVQKMQQSGEQQGKQQLIRESSFKYDLIDVDKDTNADINYDKYNLSLAAISFALFSPTPSVPKSSTWKIDRMRSLPLGLRIFIHDPVPNTKSLPIQNVVFILQEQCSDHLLPYYEFLIEERDDRSEYVHNSVAIQYRDRILKLQKIQKALIEIREEKKQRRLERKLKRKIEGKIIKVKKIIEKRKKLEKQIEAEQNNKNTIEYLKEEGKEDKTKNQIEIEQKQLDGNEKEKEIQQNKESKQEIERIDQSSDLENISDILSQIHFPIIHPYHNQYTPALRRKGEIGYLRARLIHFLRSSLFYNPEELLKQFSFDQNEFYEERVIILSRLRRHKEALNILITFAGDVEAAENYCIAHYNPSSAPEDEPERDIHLTMISVLVDDLLRDGEAEEEEKQKEKRNNNRKQKEQNLANILKKKEKKLVQLKNYLIRFFRFLNTQDVLELIPQTLPLDIILPYLELSLQTLEGVERNIQVENSLLRSEELITEYRRVNNVDRRVKVSESLRCQRCGDRFIGHQTVAIAPDNTVYHLACFEQAELESGHFHPHNPITGMQFKSDLNGGQSVSQRSGKIVKEGLEKDRDTQTQKRLSFSKGTQVGSLLQGSDEQSGSIEKIGKATLAQQPLSSFVSETDDTFLRTTALGLSAIPLPQTNPEYSRALLSLEISRASDGARNTLNSGNGEDMIGSEQRDEERRSDIQDSHFFR</sequence>
<dbReference type="PANTHER" id="PTHR12894:SF27">
    <property type="entry name" value="TRANSFORMING GROWTH FACTOR-BETA RECEPTOR-ASSOCIATED PROTEIN 1"/>
    <property type="match status" value="1"/>
</dbReference>
<dbReference type="Proteomes" id="UP000324800">
    <property type="component" value="Unassembled WGS sequence"/>
</dbReference>
<dbReference type="OrthoDB" id="5325112at2759"/>
<reference evidence="2 3" key="1">
    <citation type="submission" date="2019-03" db="EMBL/GenBank/DDBJ databases">
        <title>Single cell metagenomics reveals metabolic interactions within the superorganism composed of flagellate Streblomastix strix and complex community of Bacteroidetes bacteria on its surface.</title>
        <authorList>
            <person name="Treitli S.C."/>
            <person name="Kolisko M."/>
            <person name="Husnik F."/>
            <person name="Keeling P."/>
            <person name="Hampl V."/>
        </authorList>
    </citation>
    <scope>NUCLEOTIDE SEQUENCE [LARGE SCALE GENOMIC DNA]</scope>
    <source>
        <strain evidence="2">ST1C</strain>
    </source>
</reference>
<feature type="region of interest" description="Disordered" evidence="1">
    <location>
        <begin position="758"/>
        <end position="792"/>
    </location>
</feature>
<feature type="region of interest" description="Disordered" evidence="1">
    <location>
        <begin position="479"/>
        <end position="499"/>
    </location>
</feature>
<feature type="compositionally biased region" description="Basic and acidic residues" evidence="1">
    <location>
        <begin position="775"/>
        <end position="792"/>
    </location>
</feature>
<name>A0A5J4VPB6_9EUKA</name>
<feature type="compositionally biased region" description="Basic and acidic residues" evidence="1">
    <location>
        <begin position="479"/>
        <end position="497"/>
    </location>
</feature>
<protein>
    <submittedName>
        <fullName evidence="2">Putative vesicle fusion protein</fullName>
    </submittedName>
</protein>
<dbReference type="GO" id="GO:0034058">
    <property type="term" value="P:endosomal vesicle fusion"/>
    <property type="evidence" value="ECO:0007669"/>
    <property type="project" value="TreeGrafter"/>
</dbReference>